<dbReference type="Pfam" id="PF08843">
    <property type="entry name" value="AbiEii"/>
    <property type="match status" value="1"/>
</dbReference>
<proteinExistence type="predicted"/>
<comment type="caution">
    <text evidence="1">The sequence shown here is derived from an EMBL/GenBank/DDBJ whole genome shotgun (WGS) entry which is preliminary data.</text>
</comment>
<sequence>MTRITNPESIRQRLQNLQKKEYPNMPPNVMLLLYAQQGFLARIDASGHGDQFVLKGALSLFSRYREASRPTQDIDLASRGFSNDPQTVAAILREVCTTPFPDGLLFDPESIQVSPINEAFDYPGVNAQLRAGLGSSVVTLQIDFSFGNVITPEAVQLAFPQLLLPEAVAVMAYPLETVVTEKFAALVEIGLATTRMKDLYDLQLILPRESFEAELMRQALERSFEARGTPQEAIPFTLSAEFAENAELNRRWQQYLRRTGFTAPALPEVMRLLRAFYEPLLLTSLSGDAWNGQEWH</sequence>
<accession>A0ABP9VJK4</accession>
<dbReference type="RefSeq" id="WP_353544394.1">
    <property type="nucleotide sequence ID" value="NZ_BAABRN010000124.1"/>
</dbReference>
<organism evidence="1 2">
    <name type="scientific">Deinococcus xinjiangensis</name>
    <dbReference type="NCBI Taxonomy" id="457454"/>
    <lineage>
        <taxon>Bacteria</taxon>
        <taxon>Thermotogati</taxon>
        <taxon>Deinococcota</taxon>
        <taxon>Deinococci</taxon>
        <taxon>Deinococcales</taxon>
        <taxon>Deinococcaceae</taxon>
        <taxon>Deinococcus</taxon>
    </lineage>
</organism>
<dbReference type="EMBL" id="BAABRN010000124">
    <property type="protein sequence ID" value="GAA5504440.1"/>
    <property type="molecule type" value="Genomic_DNA"/>
</dbReference>
<evidence type="ECO:0000313" key="2">
    <source>
        <dbReference type="Proteomes" id="UP001458946"/>
    </source>
</evidence>
<protein>
    <recommendedName>
        <fullName evidence="3">Nucleotidyl transferase AbiEii/AbiGii toxin family protein</fullName>
    </recommendedName>
</protein>
<gene>
    <name evidence="1" type="ORF">Dxin01_04210</name>
</gene>
<evidence type="ECO:0008006" key="3">
    <source>
        <dbReference type="Google" id="ProtNLM"/>
    </source>
</evidence>
<evidence type="ECO:0000313" key="1">
    <source>
        <dbReference type="EMBL" id="GAA5504440.1"/>
    </source>
</evidence>
<dbReference type="Proteomes" id="UP001458946">
    <property type="component" value="Unassembled WGS sequence"/>
</dbReference>
<name>A0ABP9VJK4_9DEIO</name>
<dbReference type="InterPro" id="IPR014942">
    <property type="entry name" value="AbiEii"/>
</dbReference>
<keyword evidence="2" id="KW-1185">Reference proteome</keyword>
<reference evidence="1 2" key="1">
    <citation type="submission" date="2024-02" db="EMBL/GenBank/DDBJ databases">
        <title>Deinococcus xinjiangensis NBRC 107630.</title>
        <authorList>
            <person name="Ichikawa N."/>
            <person name="Katano-Makiyama Y."/>
            <person name="Hidaka K."/>
        </authorList>
    </citation>
    <scope>NUCLEOTIDE SEQUENCE [LARGE SCALE GENOMIC DNA]</scope>
    <source>
        <strain evidence="1 2">NBRC 107630</strain>
    </source>
</reference>